<evidence type="ECO:0000259" key="1">
    <source>
        <dbReference type="Pfam" id="PF01823"/>
    </source>
</evidence>
<name>A0A2Z6S486_9GLOM</name>
<reference evidence="3 5" key="1">
    <citation type="submission" date="2017-11" db="EMBL/GenBank/DDBJ databases">
        <title>The genome of Rhizophagus clarus HR1 reveals common genetic basis of auxotrophy among arbuscular mycorrhizal fungi.</title>
        <authorList>
            <person name="Kobayashi Y."/>
        </authorList>
    </citation>
    <scope>NUCLEOTIDE SEQUENCE [LARGE SCALE GENOMIC DNA]</scope>
    <source>
        <strain evidence="3 5">HR1</strain>
    </source>
</reference>
<dbReference type="Proteomes" id="UP000615446">
    <property type="component" value="Unassembled WGS sequence"/>
</dbReference>
<protein>
    <submittedName>
        <fullName evidence="3">Uncharacterized protein</fullName>
    </submittedName>
</protein>
<keyword evidence="5" id="KW-1185">Reference proteome</keyword>
<dbReference type="Pfam" id="PF24209">
    <property type="entry name" value="DUF7431"/>
    <property type="match status" value="1"/>
</dbReference>
<dbReference type="AlphaFoldDB" id="A0A2Z6S486"/>
<feature type="domain" description="DUF7431" evidence="2">
    <location>
        <begin position="365"/>
        <end position="617"/>
    </location>
</feature>
<evidence type="ECO:0000313" key="3">
    <source>
        <dbReference type="EMBL" id="GBC10198.1"/>
    </source>
</evidence>
<gene>
    <name evidence="4" type="ORF">RCL2_000755200</name>
    <name evidence="3" type="ORF">RclHR1_09420006</name>
</gene>
<proteinExistence type="predicted"/>
<feature type="domain" description="MACPF" evidence="1">
    <location>
        <begin position="175"/>
        <end position="325"/>
    </location>
</feature>
<evidence type="ECO:0000313" key="4">
    <source>
        <dbReference type="EMBL" id="GES80264.1"/>
    </source>
</evidence>
<reference evidence="4" key="2">
    <citation type="submission" date="2019-10" db="EMBL/GenBank/DDBJ databases">
        <title>Conservation and host-specific expression of non-tandemly repeated heterogenous ribosome RNA gene in arbuscular mycorrhizal fungi.</title>
        <authorList>
            <person name="Maeda T."/>
            <person name="Kobayashi Y."/>
            <person name="Nakagawa T."/>
            <person name="Ezawa T."/>
            <person name="Yamaguchi K."/>
            <person name="Bino T."/>
            <person name="Nishimoto Y."/>
            <person name="Shigenobu S."/>
            <person name="Kawaguchi M."/>
        </authorList>
    </citation>
    <scope>NUCLEOTIDE SEQUENCE</scope>
    <source>
        <strain evidence="4">HR1</strain>
    </source>
</reference>
<dbReference type="EMBL" id="BLAL01000048">
    <property type="protein sequence ID" value="GES80264.1"/>
    <property type="molecule type" value="Genomic_DNA"/>
</dbReference>
<sequence length="630" mass="72960">MSSDKVMVIVEIVGDPVQKLKKLNLECNLSDIREELEEKDIDMNLLLFAKKLDNKFADVGRKDEKDMLLSDIIIDNSGNIFLYLRGSSPIWEYFNKKCKLVYGRNMNSNENEIKVASNEAFKMKNCEFDLIGSEGYKKGQFEYGPKVELNKNSNLLLGTDINVRNFIEFGLSFGKTKNESIKDEVNSIYRFTEFSKATLIFSKKNLELTDDFKKDIENVIESKNQYKLYEIIDKYGKFVPTEVILGGKVYFRNVKSSTQSSENKSKEGSANLNIGIVNAKIGGNFSDSKGKTDFYSIEYIDKIGGSNPVGENFDEEAWNKSLEDYQTWGCIEYKKFTNIFQLLPDEIYKKLLKSIGKIILRRMIVKNYDYCVENLRKYQIIELTYEDSKIILNEDADCDIFATVVNDDENSKKKVFFNCQILKNSIAKPSIVIHGFQKEFPKRTCKLTILIMVIGYDVDFSSIRSNDSVDHVELVTNVYNSKKLSMTLPSENTPFFGIPVLNSINYLNSSITIGHNFRKLNNELIVEPFSYCLENNCYRFTDLPKFTFYTVVIKNDSNTRWPQKLKYRNDGKIKLNDKSPKYISMYFSEANSYLPVFMIQNNGKVYLKHICNKCDRCKQGEEYEIMYYLI</sequence>
<evidence type="ECO:0000259" key="2">
    <source>
        <dbReference type="Pfam" id="PF24209"/>
    </source>
</evidence>
<dbReference type="Proteomes" id="UP000247702">
    <property type="component" value="Unassembled WGS sequence"/>
</dbReference>
<dbReference type="Pfam" id="PF01823">
    <property type="entry name" value="MACPF"/>
    <property type="match status" value="1"/>
</dbReference>
<dbReference type="InterPro" id="IPR020864">
    <property type="entry name" value="MACPF"/>
</dbReference>
<dbReference type="EMBL" id="BEXD01004362">
    <property type="protein sequence ID" value="GBC10198.1"/>
    <property type="molecule type" value="Genomic_DNA"/>
</dbReference>
<evidence type="ECO:0000313" key="5">
    <source>
        <dbReference type="Proteomes" id="UP000247702"/>
    </source>
</evidence>
<organism evidence="3 5">
    <name type="scientific">Rhizophagus clarus</name>
    <dbReference type="NCBI Taxonomy" id="94130"/>
    <lineage>
        <taxon>Eukaryota</taxon>
        <taxon>Fungi</taxon>
        <taxon>Fungi incertae sedis</taxon>
        <taxon>Mucoromycota</taxon>
        <taxon>Glomeromycotina</taxon>
        <taxon>Glomeromycetes</taxon>
        <taxon>Glomerales</taxon>
        <taxon>Glomeraceae</taxon>
        <taxon>Rhizophagus</taxon>
    </lineage>
</organism>
<accession>A0A2Z6S486</accession>
<comment type="caution">
    <text evidence="3">The sequence shown here is derived from an EMBL/GenBank/DDBJ whole genome shotgun (WGS) entry which is preliminary data.</text>
</comment>
<dbReference type="InterPro" id="IPR055854">
    <property type="entry name" value="DUF7431"/>
</dbReference>
<dbReference type="STRING" id="94130.A0A2Z6S486"/>